<dbReference type="GO" id="GO:0009737">
    <property type="term" value="P:response to abscisic acid"/>
    <property type="evidence" value="ECO:0007669"/>
    <property type="project" value="UniProtKB-ARBA"/>
</dbReference>
<feature type="domain" description="Aldehyde dehydrogenase" evidence="7">
    <location>
        <begin position="9"/>
        <end position="227"/>
    </location>
</feature>
<feature type="domain" description="Aldehyde dehydrogenase" evidence="7">
    <location>
        <begin position="251"/>
        <end position="424"/>
    </location>
</feature>
<evidence type="ECO:0000256" key="5">
    <source>
        <dbReference type="PIRNR" id="PIRNR036492"/>
    </source>
</evidence>
<evidence type="ECO:0000259" key="7">
    <source>
        <dbReference type="Pfam" id="PF00171"/>
    </source>
</evidence>
<dbReference type="PANTHER" id="PTHR43570:SF25">
    <property type="entry name" value="ALDEHYDE DEHYDROGENASE FAMILY 3 MEMBER I1, CHLOROPLASTIC"/>
    <property type="match status" value="1"/>
</dbReference>
<evidence type="ECO:0000313" key="8">
    <source>
        <dbReference type="EMBL" id="KAJ6423322.1"/>
    </source>
</evidence>
<dbReference type="EMBL" id="JAPFFJ010000006">
    <property type="protein sequence ID" value="KAJ6423322.1"/>
    <property type="molecule type" value="Genomic_DNA"/>
</dbReference>
<dbReference type="FunFam" id="3.40.309.10:FF:000003">
    <property type="entry name" value="Aldehyde dehydrogenase"/>
    <property type="match status" value="1"/>
</dbReference>
<feature type="active site" evidence="6">
    <location>
        <position position="249"/>
    </location>
</feature>
<dbReference type="GO" id="GO:0009414">
    <property type="term" value="P:response to water deprivation"/>
    <property type="evidence" value="ECO:0007669"/>
    <property type="project" value="UniProtKB-ARBA"/>
</dbReference>
<dbReference type="InterPro" id="IPR016163">
    <property type="entry name" value="Ald_DH_C"/>
</dbReference>
<name>A0AAD6KJ15_9ROSI</name>
<dbReference type="InterPro" id="IPR012394">
    <property type="entry name" value="Aldehyde_DH_NAD(P)"/>
</dbReference>
<dbReference type="InterPro" id="IPR016161">
    <property type="entry name" value="Ald_DH/histidinol_DH"/>
</dbReference>
<organism evidence="8 9">
    <name type="scientific">Salix udensis</name>
    <dbReference type="NCBI Taxonomy" id="889485"/>
    <lineage>
        <taxon>Eukaryota</taxon>
        <taxon>Viridiplantae</taxon>
        <taxon>Streptophyta</taxon>
        <taxon>Embryophyta</taxon>
        <taxon>Tracheophyta</taxon>
        <taxon>Spermatophyta</taxon>
        <taxon>Magnoliopsida</taxon>
        <taxon>eudicotyledons</taxon>
        <taxon>Gunneridae</taxon>
        <taxon>Pentapetalae</taxon>
        <taxon>rosids</taxon>
        <taxon>fabids</taxon>
        <taxon>Malpighiales</taxon>
        <taxon>Salicaceae</taxon>
        <taxon>Saliceae</taxon>
        <taxon>Salix</taxon>
    </lineage>
</organism>
<dbReference type="InterPro" id="IPR015590">
    <property type="entry name" value="Aldehyde_DH_dom"/>
</dbReference>
<evidence type="ECO:0000256" key="4">
    <source>
        <dbReference type="ARBA" id="ARBA00049194"/>
    </source>
</evidence>
<dbReference type="SUPFAM" id="SSF53720">
    <property type="entry name" value="ALDH-like"/>
    <property type="match status" value="1"/>
</dbReference>
<dbReference type="FunFam" id="3.40.605.10:FF:000004">
    <property type="entry name" value="Aldehyde dehydrogenase"/>
    <property type="match status" value="1"/>
</dbReference>
<dbReference type="Gene3D" id="3.40.605.10">
    <property type="entry name" value="Aldehyde Dehydrogenase, Chain A, domain 1"/>
    <property type="match status" value="1"/>
</dbReference>
<evidence type="ECO:0000256" key="6">
    <source>
        <dbReference type="PIRSR" id="PIRSR036492-1"/>
    </source>
</evidence>
<keyword evidence="9" id="KW-1185">Reference proteome</keyword>
<comment type="caution">
    <text evidence="8">The sequence shown here is derived from an EMBL/GenBank/DDBJ whole genome shotgun (WGS) entry which is preliminary data.</text>
</comment>
<keyword evidence="2 5" id="KW-0560">Oxidoreductase</keyword>
<feature type="active site" evidence="6">
    <location>
        <position position="219"/>
    </location>
</feature>
<evidence type="ECO:0000256" key="1">
    <source>
        <dbReference type="ARBA" id="ARBA00009986"/>
    </source>
</evidence>
<dbReference type="Gene3D" id="3.40.309.10">
    <property type="entry name" value="Aldehyde Dehydrogenase, Chain A, domain 2"/>
    <property type="match status" value="1"/>
</dbReference>
<dbReference type="Proteomes" id="UP001162972">
    <property type="component" value="Chromosome 16"/>
</dbReference>
<comment type="similarity">
    <text evidence="1 5">Belongs to the aldehyde dehydrogenase family.</text>
</comment>
<dbReference type="PIRSF" id="PIRSF036492">
    <property type="entry name" value="ALDH"/>
    <property type="match status" value="1"/>
</dbReference>
<comment type="catalytic activity">
    <reaction evidence="4">
        <text>an aldehyde + NAD(+) + H2O = a carboxylate + NADH + 2 H(+)</text>
        <dbReference type="Rhea" id="RHEA:16185"/>
        <dbReference type="ChEBI" id="CHEBI:15377"/>
        <dbReference type="ChEBI" id="CHEBI:15378"/>
        <dbReference type="ChEBI" id="CHEBI:17478"/>
        <dbReference type="ChEBI" id="CHEBI:29067"/>
        <dbReference type="ChEBI" id="CHEBI:57540"/>
        <dbReference type="ChEBI" id="CHEBI:57945"/>
        <dbReference type="EC" id="1.2.1.3"/>
    </reaction>
</comment>
<dbReference type="GO" id="GO:0006081">
    <property type="term" value="P:aldehyde metabolic process"/>
    <property type="evidence" value="ECO:0007669"/>
    <property type="project" value="InterPro"/>
</dbReference>
<evidence type="ECO:0000256" key="3">
    <source>
        <dbReference type="ARBA" id="ARBA00023027"/>
    </source>
</evidence>
<accession>A0AAD6KJ15</accession>
<keyword evidence="3" id="KW-0520">NAD</keyword>
<gene>
    <name evidence="8" type="ORF">OIU84_024292</name>
</gene>
<dbReference type="GO" id="GO:0004029">
    <property type="term" value="F:aldehyde dehydrogenase (NAD+) activity"/>
    <property type="evidence" value="ECO:0007669"/>
    <property type="project" value="UniProtKB-EC"/>
</dbReference>
<dbReference type="GO" id="GO:0005737">
    <property type="term" value="C:cytoplasm"/>
    <property type="evidence" value="ECO:0007669"/>
    <property type="project" value="TreeGrafter"/>
</dbReference>
<protein>
    <recommendedName>
        <fullName evidence="5">Aldehyde dehydrogenase</fullName>
    </recommendedName>
</protein>
<evidence type="ECO:0000313" key="9">
    <source>
        <dbReference type="Proteomes" id="UP001162972"/>
    </source>
</evidence>
<dbReference type="AlphaFoldDB" id="A0AAD6KJ15"/>
<dbReference type="PANTHER" id="PTHR43570">
    <property type="entry name" value="ALDEHYDE DEHYDROGENASE"/>
    <property type="match status" value="1"/>
</dbReference>
<dbReference type="InterPro" id="IPR016162">
    <property type="entry name" value="Ald_DH_N"/>
</dbReference>
<dbReference type="Pfam" id="PF00171">
    <property type="entry name" value="Aldedh"/>
    <property type="match status" value="2"/>
</dbReference>
<reference evidence="8 9" key="1">
    <citation type="journal article" date="2023" name="Int. J. Mol. Sci.">
        <title>De Novo Assembly and Annotation of 11 Diverse Shrub Willow (Salix) Genomes Reveals Novel Gene Organization in Sex-Linked Regions.</title>
        <authorList>
            <person name="Hyden B."/>
            <person name="Feng K."/>
            <person name="Yates T.B."/>
            <person name="Jawdy S."/>
            <person name="Cereghino C."/>
            <person name="Smart L.B."/>
            <person name="Muchero W."/>
        </authorList>
    </citation>
    <scope>NUCLEOTIDE SEQUENCE [LARGE SCALE GENOMIC DNA]</scope>
    <source>
        <tissue evidence="8">Shoot tip</tissue>
    </source>
</reference>
<evidence type="ECO:0000256" key="2">
    <source>
        <dbReference type="ARBA" id="ARBA00023002"/>
    </source>
</evidence>
<sequence length="469" mass="52071">MEEEKKTFDANEAALLVKELNESFRTGKTKSYEWRVSQLKSIEKMVVEREKDIYEALYKDLSKPEFEAFVSEIAMVKSSCKEALKELKHWMKPEKAKTSMETYPSSAEIVSEPLGAVLVISTWNYPFALSVKPVIGAITAGNATVLKPSEIAPATSSLLSKLFEEYLDRSAVRVVEGDVPQTTALLEQKWDKIFYTGSPRVGRIIMTAAAKHLTPVVLELGGNAQLLLILMLTYKLLQGGSLEASGRFCPKLIDALRKGIEECFGTDPMESKDISRIVSSNHFSRLQSLMDEYKVYNKIVVGGQRNQKELKIAPTIFLDVPGDSQLMQEEIFGPLLPIITVENVKDSIDLINSKPKPLAAYLFTNNDKLKNYFVQSVSSGGMAINDTVLHVTVSSLPFGGVGESGMGSYHGKFSFDAFSHKKAVLYRSFSGDSSVRYPPYTPEKQKLIKAVMNGGIFNIILALMGWSRD</sequence>
<proteinExistence type="inferred from homology"/>